<evidence type="ECO:0000256" key="1">
    <source>
        <dbReference type="SAM" id="Phobius"/>
    </source>
</evidence>
<keyword evidence="1" id="KW-1133">Transmembrane helix</keyword>
<evidence type="ECO:0000313" key="3">
    <source>
        <dbReference type="Proteomes" id="UP001295684"/>
    </source>
</evidence>
<protein>
    <recommendedName>
        <fullName evidence="4">GPI transamidase component PIG-S</fullName>
    </recommendedName>
</protein>
<keyword evidence="3" id="KW-1185">Reference proteome</keyword>
<dbReference type="EMBL" id="CAMPGE010011750">
    <property type="protein sequence ID" value="CAI2370561.1"/>
    <property type="molecule type" value="Genomic_DNA"/>
</dbReference>
<comment type="caution">
    <text evidence="2">The sequence shown here is derived from an EMBL/GenBank/DDBJ whole genome shotgun (WGS) entry which is preliminary data.</text>
</comment>
<feature type="transmembrane region" description="Helical" evidence="1">
    <location>
        <begin position="405"/>
        <end position="427"/>
    </location>
</feature>
<dbReference type="AlphaFoldDB" id="A0AAD1UMK1"/>
<keyword evidence="1" id="KW-0472">Membrane</keyword>
<keyword evidence="1" id="KW-0812">Transmembrane</keyword>
<organism evidence="2 3">
    <name type="scientific">Euplotes crassus</name>
    <dbReference type="NCBI Taxonomy" id="5936"/>
    <lineage>
        <taxon>Eukaryota</taxon>
        <taxon>Sar</taxon>
        <taxon>Alveolata</taxon>
        <taxon>Ciliophora</taxon>
        <taxon>Intramacronucleata</taxon>
        <taxon>Spirotrichea</taxon>
        <taxon>Hypotrichia</taxon>
        <taxon>Euplotida</taxon>
        <taxon>Euplotidae</taxon>
        <taxon>Moneuplotes</taxon>
    </lineage>
</organism>
<evidence type="ECO:0008006" key="4">
    <source>
        <dbReference type="Google" id="ProtNLM"/>
    </source>
</evidence>
<evidence type="ECO:0000313" key="2">
    <source>
        <dbReference type="EMBL" id="CAI2370561.1"/>
    </source>
</evidence>
<reference evidence="2" key="1">
    <citation type="submission" date="2023-07" db="EMBL/GenBank/DDBJ databases">
        <authorList>
            <consortium name="AG Swart"/>
            <person name="Singh M."/>
            <person name="Singh A."/>
            <person name="Seah K."/>
            <person name="Emmerich C."/>
        </authorList>
    </citation>
    <scope>NUCLEOTIDE SEQUENCE</scope>
    <source>
        <strain evidence="2">DP1</strain>
    </source>
</reference>
<gene>
    <name evidence="2" type="ORF">ECRASSUSDP1_LOCUS11876</name>
</gene>
<name>A0AAD1UMK1_EUPCR</name>
<accession>A0AAD1UMK1</accession>
<feature type="transmembrane region" description="Helical" evidence="1">
    <location>
        <begin position="12"/>
        <end position="29"/>
    </location>
</feature>
<proteinExistence type="predicted"/>
<sequence length="432" mass="50361">MDAYCLSKRSLINFIVWFIVCMIGVFLTWPKYYDQTQDAHNYNSLVEEIFALKYPDILIDKDVIKKFKQPCMPEKKGSRNSFCLDHDSTVLDALYFLKERYHKQVKTSSESLSGVFNLKWINRKKSALYLKYFKANNTLLISGDAQTDNNRERAERFKFILEKLLLNSEILQPKLDTYGEFKVKRKLDVTIHLPLSHREAREDIAKLFVNAKKMPFFEFVNVAVKLTKNSELANLELNDVRNYVTQDLPQQFTSLNIYLTSEASEGYNYVKTNDHKYAIIHSLEKLDAKSALELLSFFTLNLLSITPNLQIKRAASVANIRLEMGEDFFHDEMEIFKEIQRSTHAKIALQHLASTGQLSDSDQAREKIELYKNSPVKQIILMERTENIISKEMYQQLDFPIEFQLALFVAFFTPFIAKFGGALWSYLKYKIS</sequence>
<dbReference type="Proteomes" id="UP001295684">
    <property type="component" value="Unassembled WGS sequence"/>
</dbReference>